<keyword evidence="1" id="KW-0547">Nucleotide-binding</keyword>
<dbReference type="RefSeq" id="WP_381192561.1">
    <property type="nucleotide sequence ID" value="NZ_JBHSFE010000007.1"/>
</dbReference>
<dbReference type="Pfam" id="PF18105">
    <property type="entry name" value="PGM1_C"/>
    <property type="match status" value="1"/>
</dbReference>
<keyword evidence="4" id="KW-1185">Reference proteome</keyword>
<comment type="caution">
    <text evidence="3">The sequence shown here is derived from an EMBL/GenBank/DDBJ whole genome shotgun (WGS) entry which is preliminary data.</text>
</comment>
<protein>
    <submittedName>
        <fullName evidence="3">Peptide ligase PGM1-related protein</fullName>
    </submittedName>
</protein>
<reference evidence="4" key="1">
    <citation type="journal article" date="2019" name="Int. J. Syst. Evol. Microbiol.">
        <title>The Global Catalogue of Microorganisms (GCM) 10K type strain sequencing project: providing services to taxonomists for standard genome sequencing and annotation.</title>
        <authorList>
            <consortium name="The Broad Institute Genomics Platform"/>
            <consortium name="The Broad Institute Genome Sequencing Center for Infectious Disease"/>
            <person name="Wu L."/>
            <person name="Ma J."/>
        </authorList>
    </citation>
    <scope>NUCLEOTIDE SEQUENCE [LARGE SCALE GENOMIC DNA]</scope>
    <source>
        <strain evidence="4">CGMCC 4.7139</strain>
    </source>
</reference>
<organism evidence="3 4">
    <name type="scientific">Streptomyces maoxianensis</name>
    <dbReference type="NCBI Taxonomy" id="1459942"/>
    <lineage>
        <taxon>Bacteria</taxon>
        <taxon>Bacillati</taxon>
        <taxon>Actinomycetota</taxon>
        <taxon>Actinomycetes</taxon>
        <taxon>Kitasatosporales</taxon>
        <taxon>Streptomycetaceae</taxon>
        <taxon>Streptomyces</taxon>
    </lineage>
</organism>
<keyword evidence="3" id="KW-0436">Ligase</keyword>
<evidence type="ECO:0000313" key="4">
    <source>
        <dbReference type="Proteomes" id="UP001595993"/>
    </source>
</evidence>
<dbReference type="Pfam" id="PF18604">
    <property type="entry name" value="PreAtp-grasp"/>
    <property type="match status" value="1"/>
</dbReference>
<dbReference type="PROSITE" id="PS50975">
    <property type="entry name" value="ATP_GRASP"/>
    <property type="match status" value="1"/>
</dbReference>
<dbReference type="EMBL" id="JBHSFE010000007">
    <property type="protein sequence ID" value="MFC4607557.1"/>
    <property type="molecule type" value="Genomic_DNA"/>
</dbReference>
<accession>A0ABV9G0J8</accession>
<dbReference type="GO" id="GO:0016874">
    <property type="term" value="F:ligase activity"/>
    <property type="evidence" value="ECO:0007669"/>
    <property type="project" value="UniProtKB-KW"/>
</dbReference>
<evidence type="ECO:0000256" key="1">
    <source>
        <dbReference type="PROSITE-ProRule" id="PRU00409"/>
    </source>
</evidence>
<dbReference type="Gene3D" id="3.30.470.20">
    <property type="entry name" value="ATP-grasp fold, B domain"/>
    <property type="match status" value="1"/>
</dbReference>
<gene>
    <name evidence="3" type="ORF">ACFO9E_06980</name>
</gene>
<feature type="domain" description="ATP-grasp" evidence="2">
    <location>
        <begin position="156"/>
        <end position="359"/>
    </location>
</feature>
<evidence type="ECO:0000313" key="3">
    <source>
        <dbReference type="EMBL" id="MFC4607557.1"/>
    </source>
</evidence>
<dbReference type="InterPro" id="IPR040754">
    <property type="entry name" value="PreAtp-grasp"/>
</dbReference>
<dbReference type="SUPFAM" id="SSF56059">
    <property type="entry name" value="Glutathione synthetase ATP-binding domain-like"/>
    <property type="match status" value="1"/>
</dbReference>
<dbReference type="InterPro" id="IPR041356">
    <property type="entry name" value="PGM1_C"/>
</dbReference>
<name>A0ABV9G0J8_9ACTN</name>
<evidence type="ECO:0000259" key="2">
    <source>
        <dbReference type="PROSITE" id="PS50975"/>
    </source>
</evidence>
<dbReference type="Proteomes" id="UP001595993">
    <property type="component" value="Unassembled WGS sequence"/>
</dbReference>
<dbReference type="InterPro" id="IPR011761">
    <property type="entry name" value="ATP-grasp"/>
</dbReference>
<proteinExistence type="predicted"/>
<keyword evidence="1" id="KW-0067">ATP-binding</keyword>
<sequence length="429" mass="45967">MEHREPWIIYANFLSEVAVDLASHEVLEQWAAQAPRKIWLARPGDVLVSPVPLSLDFRRYAGELLGMPYDSVAVVTVPATPGVPMAEAVRRAGLMDELRALIAERAGAGLLPTALDVSSVALAAELEVPVVPYGPGAVGTGALDVTSRLNTKSGFRAAARDLGMRLPSGQVCRRDRLTRTVAELLARHERVVVKPDRSAGGHGVRFVSRAEHAAASWERDWPAGLVGVNGDWVVEQCLDVARSVSVQLEACPGSPRPMFSGEMRTCGGSFNGYVSPLADLPQDCANELGQWGLALGRHLAGQGYAGPYGLDAVLASDGRLYATESNVRRTATTTPHAMVGRLCRAAGLSSPAWLIANRRSRAAYGFADAVKLVRAAGLDWNTARKEGVVLYADVPADGVSWRYAVIGADHRRTADIEARLARVMELLLP</sequence>